<evidence type="ECO:0008006" key="3">
    <source>
        <dbReference type="Google" id="ProtNLM"/>
    </source>
</evidence>
<gene>
    <name evidence="1" type="ORF">KEH51_12580</name>
</gene>
<accession>A0A941J6S5</accession>
<sequence>MHWTSHPSNLNYNVSNWSRSLNAGEWYHLAVVNDGSTTTLTLNGVSDYGESEKAIGIAALKGKGWNIGATEWGNKLDALFGEYPGNTNCQ</sequence>
<protein>
    <recommendedName>
        <fullName evidence="3">LamG domain-containing protein</fullName>
    </recommendedName>
</protein>
<proteinExistence type="predicted"/>
<comment type="caution">
    <text evidence="1">The sequence shown here is derived from an EMBL/GenBank/DDBJ whole genome shotgun (WGS) entry which is preliminary data.</text>
</comment>
<dbReference type="EMBL" id="JAGTPW010000019">
    <property type="protein sequence ID" value="MBR8644895.1"/>
    <property type="molecule type" value="Genomic_DNA"/>
</dbReference>
<reference evidence="1" key="1">
    <citation type="submission" date="2021-04" db="EMBL/GenBank/DDBJ databases">
        <title>Whole genome sequencing of Enterococci isolates from hospitalized patients.</title>
        <authorList>
            <person name="Ogoti B.M."/>
            <person name="Onyambu F.G."/>
        </authorList>
    </citation>
    <scope>NUCLEOTIDE SEQUENCE</scope>
    <source>
        <strain evidence="1">242</strain>
    </source>
</reference>
<name>A0A941J6S5_9BACI</name>
<dbReference type="SUPFAM" id="SSF49899">
    <property type="entry name" value="Concanavalin A-like lectins/glucanases"/>
    <property type="match status" value="1"/>
</dbReference>
<dbReference type="InterPro" id="IPR013320">
    <property type="entry name" value="ConA-like_dom_sf"/>
</dbReference>
<dbReference type="Pfam" id="PF13385">
    <property type="entry name" value="Laminin_G_3"/>
    <property type="match status" value="1"/>
</dbReference>
<evidence type="ECO:0000313" key="2">
    <source>
        <dbReference type="Proteomes" id="UP000680045"/>
    </source>
</evidence>
<dbReference type="Gene3D" id="2.60.120.200">
    <property type="match status" value="1"/>
</dbReference>
<dbReference type="Proteomes" id="UP000680045">
    <property type="component" value="Unassembled WGS sequence"/>
</dbReference>
<dbReference type="AlphaFoldDB" id="A0A941J6S5"/>
<organism evidence="1 2">
    <name type="scientific">Peribacillus frigoritolerans</name>
    <dbReference type="NCBI Taxonomy" id="450367"/>
    <lineage>
        <taxon>Bacteria</taxon>
        <taxon>Bacillati</taxon>
        <taxon>Bacillota</taxon>
        <taxon>Bacilli</taxon>
        <taxon>Bacillales</taxon>
        <taxon>Bacillaceae</taxon>
        <taxon>Peribacillus</taxon>
    </lineage>
</organism>
<evidence type="ECO:0000313" key="1">
    <source>
        <dbReference type="EMBL" id="MBR8644895.1"/>
    </source>
</evidence>